<dbReference type="PANTHER" id="PTHR30349:SF64">
    <property type="entry name" value="PROPHAGE INTEGRASE INTD-RELATED"/>
    <property type="match status" value="1"/>
</dbReference>
<dbReference type="PANTHER" id="PTHR30349">
    <property type="entry name" value="PHAGE INTEGRASE-RELATED"/>
    <property type="match status" value="1"/>
</dbReference>
<dbReference type="RefSeq" id="WP_126541210.1">
    <property type="nucleotide sequence ID" value="NZ_BSPM01000004.1"/>
</dbReference>
<evidence type="ECO:0000313" key="6">
    <source>
        <dbReference type="EMBL" id="TDP85359.1"/>
    </source>
</evidence>
<evidence type="ECO:0000259" key="5">
    <source>
        <dbReference type="PROSITE" id="PS51898"/>
    </source>
</evidence>
<comment type="caution">
    <text evidence="6">The sequence shown here is derived from an EMBL/GenBank/DDBJ whole genome shotgun (WGS) entry which is preliminary data.</text>
</comment>
<organism evidence="6 7">
    <name type="scientific">Oharaeibacter diazotrophicus</name>
    <dbReference type="NCBI Taxonomy" id="1920512"/>
    <lineage>
        <taxon>Bacteria</taxon>
        <taxon>Pseudomonadati</taxon>
        <taxon>Pseudomonadota</taxon>
        <taxon>Alphaproteobacteria</taxon>
        <taxon>Hyphomicrobiales</taxon>
        <taxon>Pleomorphomonadaceae</taxon>
        <taxon>Oharaeibacter</taxon>
    </lineage>
</organism>
<keyword evidence="3" id="KW-0238">DNA-binding</keyword>
<evidence type="ECO:0000256" key="2">
    <source>
        <dbReference type="ARBA" id="ARBA00022908"/>
    </source>
</evidence>
<dbReference type="GO" id="GO:0006310">
    <property type="term" value="P:DNA recombination"/>
    <property type="evidence" value="ECO:0007669"/>
    <property type="project" value="UniProtKB-KW"/>
</dbReference>
<dbReference type="Pfam" id="PF00589">
    <property type="entry name" value="Phage_integrase"/>
    <property type="match status" value="1"/>
</dbReference>
<dbReference type="OrthoDB" id="8201432at2"/>
<evidence type="ECO:0000256" key="4">
    <source>
        <dbReference type="ARBA" id="ARBA00023172"/>
    </source>
</evidence>
<dbReference type="InterPro" id="IPR013762">
    <property type="entry name" value="Integrase-like_cat_sf"/>
</dbReference>
<keyword evidence="4" id="KW-0233">DNA recombination</keyword>
<dbReference type="Gene3D" id="1.10.150.130">
    <property type="match status" value="1"/>
</dbReference>
<dbReference type="EMBL" id="SNXY01000007">
    <property type="protein sequence ID" value="TDP85359.1"/>
    <property type="molecule type" value="Genomic_DNA"/>
</dbReference>
<dbReference type="PROSITE" id="PS51898">
    <property type="entry name" value="TYR_RECOMBINASE"/>
    <property type="match status" value="1"/>
</dbReference>
<dbReference type="InterPro" id="IPR050090">
    <property type="entry name" value="Tyrosine_recombinase_XerCD"/>
</dbReference>
<sequence length="355" mass="38749">MTVVRVKGFKIFKDRHGRMRCYHRATGTPVDLVKAPLGTAEFFAACATIAATLAVAPDPKPGTLGMLVSLYRAHDAFAALAPRTRADYQRIFDYLKPIADTPLSRFDAPTVARIRDKAGQRGHRHGNYVRQVLSIVFAWGAERGHVAGNPAALVKGLKRPKDRPDANRPWTDAELHAVLAAAHPHLRAVLALMAYTGLGPKDAVKLPRSALKEGRIATRRSKTGEAVYWPCPSPLLAELAAMPAHDAVTLCASSRGRPWSQDGVQVAFQRIKKELEPVGAIGPGLTLYGLRHTVAVILRECGFDERTIADALGQKTIEMARHYAKGADLTRKMAGVVESFDAELNRRRAKPVKPD</sequence>
<dbReference type="Gene3D" id="1.10.443.10">
    <property type="entry name" value="Intergrase catalytic core"/>
    <property type="match status" value="1"/>
</dbReference>
<reference evidence="6 7" key="1">
    <citation type="submission" date="2019-03" db="EMBL/GenBank/DDBJ databases">
        <title>Genomic Encyclopedia of Type Strains, Phase IV (KMG-IV): sequencing the most valuable type-strain genomes for metagenomic binning, comparative biology and taxonomic classification.</title>
        <authorList>
            <person name="Goeker M."/>
        </authorList>
    </citation>
    <scope>NUCLEOTIDE SEQUENCE [LARGE SCALE GENOMIC DNA]</scope>
    <source>
        <strain evidence="6 7">DSM 102969</strain>
    </source>
</reference>
<feature type="domain" description="Tyr recombinase" evidence="5">
    <location>
        <begin position="165"/>
        <end position="338"/>
    </location>
</feature>
<accession>A0A4R6RG73</accession>
<dbReference type="InterPro" id="IPR011010">
    <property type="entry name" value="DNA_brk_join_enz"/>
</dbReference>
<keyword evidence="7" id="KW-1185">Reference proteome</keyword>
<dbReference type="AlphaFoldDB" id="A0A4R6RG73"/>
<gene>
    <name evidence="6" type="ORF">EDD54_2212</name>
</gene>
<dbReference type="GO" id="GO:0015074">
    <property type="term" value="P:DNA integration"/>
    <property type="evidence" value="ECO:0007669"/>
    <property type="project" value="UniProtKB-KW"/>
</dbReference>
<comment type="similarity">
    <text evidence="1">Belongs to the 'phage' integrase family.</text>
</comment>
<name>A0A4R6RG73_9HYPH</name>
<dbReference type="InterPro" id="IPR010998">
    <property type="entry name" value="Integrase_recombinase_N"/>
</dbReference>
<proteinExistence type="inferred from homology"/>
<evidence type="ECO:0000256" key="3">
    <source>
        <dbReference type="ARBA" id="ARBA00023125"/>
    </source>
</evidence>
<evidence type="ECO:0000313" key="7">
    <source>
        <dbReference type="Proteomes" id="UP000294547"/>
    </source>
</evidence>
<dbReference type="GO" id="GO:0003677">
    <property type="term" value="F:DNA binding"/>
    <property type="evidence" value="ECO:0007669"/>
    <property type="project" value="UniProtKB-KW"/>
</dbReference>
<keyword evidence="2" id="KW-0229">DNA integration</keyword>
<dbReference type="Proteomes" id="UP000294547">
    <property type="component" value="Unassembled WGS sequence"/>
</dbReference>
<evidence type="ECO:0000256" key="1">
    <source>
        <dbReference type="ARBA" id="ARBA00008857"/>
    </source>
</evidence>
<dbReference type="SUPFAM" id="SSF56349">
    <property type="entry name" value="DNA breaking-rejoining enzymes"/>
    <property type="match status" value="1"/>
</dbReference>
<dbReference type="InterPro" id="IPR002104">
    <property type="entry name" value="Integrase_catalytic"/>
</dbReference>
<protein>
    <submittedName>
        <fullName evidence="6">Site-specific recombinase XerD</fullName>
    </submittedName>
</protein>